<reference evidence="1 2" key="1">
    <citation type="submission" date="2023-07" db="EMBL/GenBank/DDBJ databases">
        <title>Comparative genomics of wheat-associated soil bacteria to identify genetic determinants of phenazine resistance.</title>
        <authorList>
            <person name="Mouncey N."/>
        </authorList>
    </citation>
    <scope>NUCLEOTIDE SEQUENCE [LARGE SCALE GENOMIC DNA]</scope>
    <source>
        <strain evidence="1 2">W4I11</strain>
    </source>
</reference>
<gene>
    <name evidence="1" type="ORF">QFZ34_001468</name>
</gene>
<accession>A0ABU0S701</accession>
<evidence type="ECO:0000313" key="1">
    <source>
        <dbReference type="EMBL" id="MDQ0996291.1"/>
    </source>
</evidence>
<name>A0ABU0S701_9HYPH</name>
<keyword evidence="2" id="KW-1185">Reference proteome</keyword>
<comment type="caution">
    <text evidence="1">The sequence shown here is derived from an EMBL/GenBank/DDBJ whole genome shotgun (WGS) entry which is preliminary data.</text>
</comment>
<evidence type="ECO:0000313" key="2">
    <source>
        <dbReference type="Proteomes" id="UP001237780"/>
    </source>
</evidence>
<protein>
    <submittedName>
        <fullName evidence="1">Uncharacterized protein</fullName>
    </submittedName>
</protein>
<sequence>MKKYLIAVVAPIGGALSAGTAATAGAARS</sequence>
<organism evidence="1 2">
    <name type="scientific">Phyllobacterium ifriqiyense</name>
    <dbReference type="NCBI Taxonomy" id="314238"/>
    <lineage>
        <taxon>Bacteria</taxon>
        <taxon>Pseudomonadati</taxon>
        <taxon>Pseudomonadota</taxon>
        <taxon>Alphaproteobacteria</taxon>
        <taxon>Hyphomicrobiales</taxon>
        <taxon>Phyllobacteriaceae</taxon>
        <taxon>Phyllobacterium</taxon>
    </lineage>
</organism>
<dbReference type="Proteomes" id="UP001237780">
    <property type="component" value="Unassembled WGS sequence"/>
</dbReference>
<proteinExistence type="predicted"/>
<dbReference type="EMBL" id="JAUSZT010000002">
    <property type="protein sequence ID" value="MDQ0996291.1"/>
    <property type="molecule type" value="Genomic_DNA"/>
</dbReference>